<evidence type="ECO:0000313" key="2">
    <source>
        <dbReference type="EMBL" id="QGT99569.1"/>
    </source>
</evidence>
<organism evidence="2 3">
    <name type="scientific">Candidatus Syntrophocurvum alkaliphilum</name>
    <dbReference type="NCBI Taxonomy" id="2293317"/>
    <lineage>
        <taxon>Bacteria</taxon>
        <taxon>Bacillati</taxon>
        <taxon>Bacillota</taxon>
        <taxon>Clostridia</taxon>
        <taxon>Eubacteriales</taxon>
        <taxon>Syntrophomonadaceae</taxon>
        <taxon>Candidatus Syntrophocurvum</taxon>
    </lineage>
</organism>
<dbReference type="Proteomes" id="UP000426444">
    <property type="component" value="Chromosome"/>
</dbReference>
<dbReference type="EMBL" id="CP046457">
    <property type="protein sequence ID" value="QGT99569.1"/>
    <property type="molecule type" value="Genomic_DNA"/>
</dbReference>
<gene>
    <name evidence="2" type="ORF">SYNTR_0976</name>
</gene>
<accession>A0A6I6DB78</accession>
<dbReference type="RefSeq" id="WP_156203450.1">
    <property type="nucleotide sequence ID" value="NZ_CP046457.1"/>
</dbReference>
<proteinExistence type="predicted"/>
<keyword evidence="1" id="KW-1133">Transmembrane helix</keyword>
<keyword evidence="1" id="KW-0472">Membrane</keyword>
<dbReference type="KEGG" id="salq:SYNTR_0976"/>
<dbReference type="AlphaFoldDB" id="A0A6I6DB78"/>
<evidence type="ECO:0000313" key="3">
    <source>
        <dbReference type="Proteomes" id="UP000426444"/>
    </source>
</evidence>
<feature type="transmembrane region" description="Helical" evidence="1">
    <location>
        <begin position="9"/>
        <end position="29"/>
    </location>
</feature>
<dbReference type="OrthoDB" id="597657at2"/>
<keyword evidence="3" id="KW-1185">Reference proteome</keyword>
<keyword evidence="1" id="KW-0812">Transmembrane</keyword>
<evidence type="ECO:0000256" key="1">
    <source>
        <dbReference type="SAM" id="Phobius"/>
    </source>
</evidence>
<sequence length="150" mass="16929">MKRLSYKLMLYFGSLLAVMCLSLILIVYINVSDTLVSDAEEDVMVKSQLVSQIISTGMEKHVVTVEQTASLVRIRSMDWDVQQPLLQEEVERHQLAQLGVVTADGIARFNDDTTADIADRDYFQIALRGESNYADPIVSRIDEFNSYTSC</sequence>
<reference evidence="3" key="1">
    <citation type="journal article" date="2019" name="Microbiology">
        <title>Complete Genome Sequence of an Uncultured Bacterium of the Candidate Phylum Bipolaricaulota.</title>
        <authorList>
            <person name="Kadnikov V.V."/>
            <person name="Mardanov A.V."/>
            <person name="Beletsky A.V."/>
            <person name="Frank Y.A."/>
            <person name="Karnachuk O.V."/>
            <person name="Ravin N.V."/>
        </authorList>
    </citation>
    <scope>NUCLEOTIDE SEQUENCE [LARGE SCALE GENOMIC DNA]</scope>
</reference>
<protein>
    <submittedName>
        <fullName evidence="2">Uncharacterized protein</fullName>
    </submittedName>
</protein>
<name>A0A6I6DB78_9FIRM</name>
<dbReference type="Gene3D" id="3.30.450.20">
    <property type="entry name" value="PAS domain"/>
    <property type="match status" value="1"/>
</dbReference>